<dbReference type="GO" id="GO:0016462">
    <property type="term" value="F:pyrophosphatase activity"/>
    <property type="evidence" value="ECO:0007669"/>
    <property type="project" value="TreeGrafter"/>
</dbReference>
<comment type="caution">
    <text evidence="3">The sequence shown here is derived from an EMBL/GenBank/DDBJ whole genome shotgun (WGS) entry which is preliminary data.</text>
</comment>
<dbReference type="AlphaFoldDB" id="A0AAE2S9J8"/>
<dbReference type="InterPro" id="IPR003607">
    <property type="entry name" value="HD/PDEase_dom"/>
</dbReference>
<dbReference type="Proteomes" id="UP000634206">
    <property type="component" value="Unassembled WGS sequence"/>
</dbReference>
<evidence type="ECO:0000259" key="1">
    <source>
        <dbReference type="Pfam" id="PF02541"/>
    </source>
</evidence>
<evidence type="ECO:0000313" key="4">
    <source>
        <dbReference type="Proteomes" id="UP000634206"/>
    </source>
</evidence>
<feature type="domain" description="Ppx/GppA phosphatase N-terminal" evidence="1">
    <location>
        <begin position="49"/>
        <end position="312"/>
    </location>
</feature>
<dbReference type="PANTHER" id="PTHR30005:SF0">
    <property type="entry name" value="RETROGRADE REGULATION PROTEIN 2"/>
    <property type="match status" value="1"/>
</dbReference>
<dbReference type="PANTHER" id="PTHR30005">
    <property type="entry name" value="EXOPOLYPHOSPHATASE"/>
    <property type="match status" value="1"/>
</dbReference>
<evidence type="ECO:0000313" key="3">
    <source>
        <dbReference type="EMBL" id="MBK1853786.1"/>
    </source>
</evidence>
<dbReference type="Gene3D" id="3.30.420.40">
    <property type="match status" value="1"/>
</dbReference>
<dbReference type="EMBL" id="JAENIG010000001">
    <property type="protein sequence ID" value="MBK1853786.1"/>
    <property type="molecule type" value="Genomic_DNA"/>
</dbReference>
<dbReference type="Pfam" id="PF21447">
    <property type="entry name" value="Ppx-GppA_III"/>
    <property type="match status" value="1"/>
</dbReference>
<dbReference type="SUPFAM" id="SSF53067">
    <property type="entry name" value="Actin-like ATPase domain"/>
    <property type="match status" value="2"/>
</dbReference>
<dbReference type="InterPro" id="IPR043129">
    <property type="entry name" value="ATPase_NBD"/>
</dbReference>
<gene>
    <name evidence="3" type="ORF">JIN83_02340</name>
</gene>
<dbReference type="InterPro" id="IPR003695">
    <property type="entry name" value="Ppx_GppA_N"/>
</dbReference>
<dbReference type="Gene3D" id="3.30.420.150">
    <property type="entry name" value="Exopolyphosphatase. Domain 2"/>
    <property type="match status" value="1"/>
</dbReference>
<accession>A0AAE2S9J8</accession>
<dbReference type="CDD" id="cd00077">
    <property type="entry name" value="HDc"/>
    <property type="match status" value="1"/>
</dbReference>
<proteinExistence type="predicted"/>
<dbReference type="InterPro" id="IPR048950">
    <property type="entry name" value="Ppx_GppA_C"/>
</dbReference>
<dbReference type="InterPro" id="IPR050273">
    <property type="entry name" value="GppA/Ppx_hydrolase"/>
</dbReference>
<dbReference type="RefSeq" id="WP_309488384.1">
    <property type="nucleotide sequence ID" value="NZ_JAENIG010000001.1"/>
</dbReference>
<protein>
    <submittedName>
        <fullName evidence="3">HD domain-containing protein</fullName>
    </submittedName>
</protein>
<name>A0AAE2S9J8_9BACT</name>
<reference evidence="3" key="1">
    <citation type="submission" date="2021-01" db="EMBL/GenBank/DDBJ databases">
        <title>Modified the classification status of verrucomicrobia.</title>
        <authorList>
            <person name="Feng X."/>
        </authorList>
    </citation>
    <scope>NUCLEOTIDE SEQUENCE</scope>
    <source>
        <strain evidence="3">5K15</strain>
    </source>
</reference>
<sequence>MTSATPPYLQASIHIGASSISMLVVENRAGNEGDAASRPGEFLEQSLPLARDIFQRGSIRRSTIEQCVKILKGYQQALRELGATDETPIRAVGTNILIEASNHDAFLNRIQIGCGMQIDTLDDGEMTRLIYLKTRRRLLDTPSMKTRTTLVVHAGPGNTRALLFKKGRISDYTNYRLGVYRTNEAISGNELSGPQLRKIIREHIGSLVNQIHHNYHDAGIEELVIIGYEIQDLATALVKPGKTKSTPQALAELTSEIVAMSEEARVKKFRLDYATAQAVVPALEINLAIAESLDVDTLRLPGSDYERGLLVDLPATFSLTASFQEEVVRSAEGLALKYKVHQAHAHQVARLSETLFEQTKALHQLGEHDALLLKCAALVHECGNFVSVRAHHKHSHYIIQHSEIFGLGQRDISIIALIARYHRKSGPKSTHAGYRSLSSTDRMRVSKLAAILRVADALDRSHSNRIGQISISVVKQKLVIELKGIADASSERLSMAPKANLFHDIFGLRVTLIEGH</sequence>
<evidence type="ECO:0000259" key="2">
    <source>
        <dbReference type="Pfam" id="PF21447"/>
    </source>
</evidence>
<feature type="domain" description="Ppx/GppA phosphatase C-terminal" evidence="2">
    <location>
        <begin position="329"/>
        <end position="483"/>
    </location>
</feature>
<dbReference type="SUPFAM" id="SSF109604">
    <property type="entry name" value="HD-domain/PDEase-like"/>
    <property type="match status" value="1"/>
</dbReference>
<dbReference type="Gene3D" id="1.10.3210.10">
    <property type="entry name" value="Hypothetical protein af1432"/>
    <property type="match status" value="1"/>
</dbReference>
<keyword evidence="4" id="KW-1185">Reference proteome</keyword>
<dbReference type="Pfam" id="PF02541">
    <property type="entry name" value="Ppx-GppA"/>
    <property type="match status" value="1"/>
</dbReference>
<organism evidence="3 4">
    <name type="scientific">Oceaniferula flava</name>
    <dbReference type="NCBI Taxonomy" id="2800421"/>
    <lineage>
        <taxon>Bacteria</taxon>
        <taxon>Pseudomonadati</taxon>
        <taxon>Verrucomicrobiota</taxon>
        <taxon>Verrucomicrobiia</taxon>
        <taxon>Verrucomicrobiales</taxon>
        <taxon>Verrucomicrobiaceae</taxon>
        <taxon>Oceaniferula</taxon>
    </lineage>
</organism>